<feature type="compositionally biased region" description="Acidic residues" evidence="1">
    <location>
        <begin position="86"/>
        <end position="97"/>
    </location>
</feature>
<sequence>MTTKQKVILANIQYTDPNAVDWKEPQGWAPPAHFDWSVLAKSRAANPKYGDDGGAGYRRYKRKAGGGGGAGYGDEGHDDEGHDDGGYEGDESDDDDGGAAGVCSGNSNVASCCAGGACSVLPGPVLSGLLNVGGIGALTSSGCQAQQQVSCCPQNGGGLLNVQSCGPLIDIL</sequence>
<dbReference type="AlphaFoldDB" id="A0A0G2GLP4"/>
<evidence type="ECO:0000313" key="3">
    <source>
        <dbReference type="Proteomes" id="UP000034182"/>
    </source>
</evidence>
<evidence type="ECO:0000313" key="2">
    <source>
        <dbReference type="EMBL" id="KKY17815.1"/>
    </source>
</evidence>
<reference evidence="2 3" key="1">
    <citation type="submission" date="2015-03" db="EMBL/GenBank/DDBJ databases">
        <authorList>
            <person name="Morales-Cruz A."/>
            <person name="Amrine K.C."/>
            <person name="Cantu D."/>
        </authorList>
    </citation>
    <scope>NUCLEOTIDE SEQUENCE [LARGE SCALE GENOMIC DNA]</scope>
    <source>
        <strain evidence="2">DS831</strain>
    </source>
</reference>
<gene>
    <name evidence="2" type="ORF">UCDDS831_g06239</name>
</gene>
<accession>A0A0G2GLP4</accession>
<comment type="caution">
    <text evidence="2">The sequence shown here is derived from an EMBL/GenBank/DDBJ whole genome shotgun (WGS) entry which is preliminary data.</text>
</comment>
<dbReference type="Proteomes" id="UP000034182">
    <property type="component" value="Unassembled WGS sequence"/>
</dbReference>
<feature type="region of interest" description="Disordered" evidence="1">
    <location>
        <begin position="45"/>
        <end position="100"/>
    </location>
</feature>
<evidence type="ECO:0000256" key="1">
    <source>
        <dbReference type="SAM" id="MobiDB-lite"/>
    </source>
</evidence>
<evidence type="ECO:0008006" key="4">
    <source>
        <dbReference type="Google" id="ProtNLM"/>
    </source>
</evidence>
<reference evidence="2 3" key="2">
    <citation type="submission" date="2015-05" db="EMBL/GenBank/DDBJ databases">
        <title>Distinctive expansion of gene families associated with plant cell wall degradation and secondary metabolism in the genomes of grapevine trunk pathogens.</title>
        <authorList>
            <person name="Lawrence D.P."/>
            <person name="Travadon R."/>
            <person name="Rolshausen P.E."/>
            <person name="Baumgartner K."/>
        </authorList>
    </citation>
    <scope>NUCLEOTIDE SEQUENCE [LARGE SCALE GENOMIC DNA]</scope>
    <source>
        <strain evidence="2">DS831</strain>
    </source>
</reference>
<name>A0A0G2GLP4_9PEZI</name>
<dbReference type="EMBL" id="LAQI01000144">
    <property type="protein sequence ID" value="KKY17815.1"/>
    <property type="molecule type" value="Genomic_DNA"/>
</dbReference>
<proteinExistence type="predicted"/>
<organism evidence="2 3">
    <name type="scientific">Diplodia seriata</name>
    <dbReference type="NCBI Taxonomy" id="420778"/>
    <lineage>
        <taxon>Eukaryota</taxon>
        <taxon>Fungi</taxon>
        <taxon>Dikarya</taxon>
        <taxon>Ascomycota</taxon>
        <taxon>Pezizomycotina</taxon>
        <taxon>Dothideomycetes</taxon>
        <taxon>Dothideomycetes incertae sedis</taxon>
        <taxon>Botryosphaeriales</taxon>
        <taxon>Botryosphaeriaceae</taxon>
        <taxon>Diplodia</taxon>
    </lineage>
</organism>
<protein>
    <recommendedName>
        <fullName evidence="4">Hydrophobin</fullName>
    </recommendedName>
</protein>